<feature type="region of interest" description="Disordered" evidence="1">
    <location>
        <begin position="25"/>
        <end position="62"/>
    </location>
</feature>
<reference evidence="3" key="1">
    <citation type="journal article" date="2017" name="Nature">
        <title>The sunflower genome provides insights into oil metabolism, flowering and Asterid evolution.</title>
        <authorList>
            <person name="Badouin H."/>
            <person name="Gouzy J."/>
            <person name="Grassa C.J."/>
            <person name="Murat F."/>
            <person name="Staton S.E."/>
            <person name="Cottret L."/>
            <person name="Lelandais-Briere C."/>
            <person name="Owens G.L."/>
            <person name="Carrere S."/>
            <person name="Mayjonade B."/>
            <person name="Legrand L."/>
            <person name="Gill N."/>
            <person name="Kane N.C."/>
            <person name="Bowers J.E."/>
            <person name="Hubner S."/>
            <person name="Bellec A."/>
            <person name="Berard A."/>
            <person name="Berges H."/>
            <person name="Blanchet N."/>
            <person name="Boniface M.C."/>
            <person name="Brunel D."/>
            <person name="Catrice O."/>
            <person name="Chaidir N."/>
            <person name="Claudel C."/>
            <person name="Donnadieu C."/>
            <person name="Faraut T."/>
            <person name="Fievet G."/>
            <person name="Helmstetter N."/>
            <person name="King M."/>
            <person name="Knapp S.J."/>
            <person name="Lai Z."/>
            <person name="Le Paslier M.C."/>
            <person name="Lippi Y."/>
            <person name="Lorenzon L."/>
            <person name="Mandel J.R."/>
            <person name="Marage G."/>
            <person name="Marchand G."/>
            <person name="Marquand E."/>
            <person name="Bret-Mestries E."/>
            <person name="Morien E."/>
            <person name="Nambeesan S."/>
            <person name="Nguyen T."/>
            <person name="Pegot-Espagnet P."/>
            <person name="Pouilly N."/>
            <person name="Raftis F."/>
            <person name="Sallet E."/>
            <person name="Schiex T."/>
            <person name="Thomas J."/>
            <person name="Vandecasteele C."/>
            <person name="Vares D."/>
            <person name="Vear F."/>
            <person name="Vautrin S."/>
            <person name="Crespi M."/>
            <person name="Mangin B."/>
            <person name="Burke J.M."/>
            <person name="Salse J."/>
            <person name="Munos S."/>
            <person name="Vincourt P."/>
            <person name="Rieseberg L.H."/>
            <person name="Langlade N.B."/>
        </authorList>
    </citation>
    <scope>NUCLEOTIDE SEQUENCE [LARGE SCALE GENOMIC DNA]</scope>
    <source>
        <strain evidence="3">cv. SF193</strain>
    </source>
</reference>
<keyword evidence="3" id="KW-1185">Reference proteome</keyword>
<feature type="compositionally biased region" description="Basic and acidic residues" evidence="1">
    <location>
        <begin position="50"/>
        <end position="59"/>
    </location>
</feature>
<dbReference type="InParanoid" id="A0A251SHA6"/>
<name>A0A251SHA6_HELAN</name>
<dbReference type="AlphaFoldDB" id="A0A251SHA6"/>
<evidence type="ECO:0000313" key="3">
    <source>
        <dbReference type="Proteomes" id="UP000215914"/>
    </source>
</evidence>
<accession>A0A251SHA6</accession>
<evidence type="ECO:0000256" key="1">
    <source>
        <dbReference type="SAM" id="MobiDB-lite"/>
    </source>
</evidence>
<dbReference type="Proteomes" id="UP000215914">
    <property type="component" value="Chromosome 14"/>
</dbReference>
<sequence length="142" mass="16305">MTARHRLFFPFFTSITVFTHTTRHPQTPSTLIRTGSHSSESYDTFAGENQSRRSSEEAVSKSPETYGVHDENVLYFVFVWVVDEEGDIVGYVVPSVRLIALVRPFGFLYSCVILQEAQRNLRLISTRLKKQAWMALDTHFSN</sequence>
<organism evidence="2 3">
    <name type="scientific">Helianthus annuus</name>
    <name type="common">Common sunflower</name>
    <dbReference type="NCBI Taxonomy" id="4232"/>
    <lineage>
        <taxon>Eukaryota</taxon>
        <taxon>Viridiplantae</taxon>
        <taxon>Streptophyta</taxon>
        <taxon>Embryophyta</taxon>
        <taxon>Tracheophyta</taxon>
        <taxon>Spermatophyta</taxon>
        <taxon>Magnoliopsida</taxon>
        <taxon>eudicotyledons</taxon>
        <taxon>Gunneridae</taxon>
        <taxon>Pentapetalae</taxon>
        <taxon>asterids</taxon>
        <taxon>campanulids</taxon>
        <taxon>Asterales</taxon>
        <taxon>Asteraceae</taxon>
        <taxon>Asteroideae</taxon>
        <taxon>Heliantheae alliance</taxon>
        <taxon>Heliantheae</taxon>
        <taxon>Helianthus</taxon>
    </lineage>
</organism>
<dbReference type="EMBL" id="CM007903">
    <property type="protein sequence ID" value="OTF97932.1"/>
    <property type="molecule type" value="Genomic_DNA"/>
</dbReference>
<gene>
    <name evidence="2" type="ORF">HannXRQ_Chr14g0440081</name>
</gene>
<proteinExistence type="predicted"/>
<evidence type="ECO:0000313" key="2">
    <source>
        <dbReference type="EMBL" id="OTF97932.1"/>
    </source>
</evidence>
<feature type="compositionally biased region" description="Polar residues" evidence="1">
    <location>
        <begin position="25"/>
        <end position="42"/>
    </location>
</feature>
<protein>
    <submittedName>
        <fullName evidence="2">Uncharacterized protein</fullName>
    </submittedName>
</protein>